<dbReference type="OrthoDB" id="538223at2759"/>
<dbReference type="CDD" id="cd00030">
    <property type="entry name" value="C2"/>
    <property type="match status" value="1"/>
</dbReference>
<dbReference type="CDD" id="cd00200">
    <property type="entry name" value="WD40"/>
    <property type="match status" value="1"/>
</dbReference>
<dbReference type="Gene3D" id="2.130.10.10">
    <property type="entry name" value="YVTN repeat-like/Quinoprotein amine dehydrogenase"/>
    <property type="match status" value="3"/>
</dbReference>
<feature type="repeat" description="WD" evidence="3">
    <location>
        <begin position="803"/>
        <end position="844"/>
    </location>
</feature>
<dbReference type="Gene3D" id="2.60.40.150">
    <property type="entry name" value="C2 domain"/>
    <property type="match status" value="1"/>
</dbReference>
<dbReference type="PANTHER" id="PTHR19848">
    <property type="entry name" value="WD40 REPEAT PROTEIN"/>
    <property type="match status" value="1"/>
</dbReference>
<feature type="repeat" description="WD" evidence="3">
    <location>
        <begin position="932"/>
        <end position="973"/>
    </location>
</feature>
<dbReference type="SUPFAM" id="SSF49562">
    <property type="entry name" value="C2 domain (Calcium/lipid-binding domain, CaLB)"/>
    <property type="match status" value="1"/>
</dbReference>
<evidence type="ECO:0000313" key="7">
    <source>
        <dbReference type="Proteomes" id="UP000217199"/>
    </source>
</evidence>
<feature type="repeat" description="WD" evidence="3">
    <location>
        <begin position="889"/>
        <end position="930"/>
    </location>
</feature>
<dbReference type="AlphaFoldDB" id="A0A286UFL8"/>
<dbReference type="PRINTS" id="PR00320">
    <property type="entry name" value="GPROTEINBRPT"/>
</dbReference>
<name>A0A286UFL8_9AGAM</name>
<dbReference type="InterPro" id="IPR000008">
    <property type="entry name" value="C2_dom"/>
</dbReference>
<dbReference type="PROSITE" id="PS50082">
    <property type="entry name" value="WD_REPEATS_2"/>
    <property type="match status" value="7"/>
</dbReference>
<dbReference type="SUPFAM" id="SSF52540">
    <property type="entry name" value="P-loop containing nucleoside triphosphate hydrolases"/>
    <property type="match status" value="1"/>
</dbReference>
<feature type="domain" description="Nephrocystin 3-like N-terminal" evidence="5">
    <location>
        <begin position="317"/>
        <end position="465"/>
    </location>
</feature>
<dbReference type="InterPro" id="IPR001680">
    <property type="entry name" value="WD40_rpt"/>
</dbReference>
<keyword evidence="7" id="KW-1185">Reference proteome</keyword>
<organism evidence="6 7">
    <name type="scientific">Pyrrhoderma noxium</name>
    <dbReference type="NCBI Taxonomy" id="2282107"/>
    <lineage>
        <taxon>Eukaryota</taxon>
        <taxon>Fungi</taxon>
        <taxon>Dikarya</taxon>
        <taxon>Basidiomycota</taxon>
        <taxon>Agaricomycotina</taxon>
        <taxon>Agaricomycetes</taxon>
        <taxon>Hymenochaetales</taxon>
        <taxon>Hymenochaetaceae</taxon>
        <taxon>Pyrrhoderma</taxon>
    </lineage>
</organism>
<evidence type="ECO:0000313" key="6">
    <source>
        <dbReference type="EMBL" id="PAV18275.1"/>
    </source>
</evidence>
<keyword evidence="1 3" id="KW-0853">WD repeat</keyword>
<dbReference type="InterPro" id="IPR035892">
    <property type="entry name" value="C2_domain_sf"/>
</dbReference>
<evidence type="ECO:0000256" key="3">
    <source>
        <dbReference type="PROSITE-ProRule" id="PRU00221"/>
    </source>
</evidence>
<feature type="domain" description="C2" evidence="4">
    <location>
        <begin position="4"/>
        <end position="66"/>
    </location>
</feature>
<feature type="repeat" description="WD" evidence="3">
    <location>
        <begin position="975"/>
        <end position="1016"/>
    </location>
</feature>
<dbReference type="PANTHER" id="PTHR19848:SF8">
    <property type="entry name" value="F-BOX AND WD REPEAT DOMAIN CONTAINING 7"/>
    <property type="match status" value="1"/>
</dbReference>
<dbReference type="Pfam" id="PF24883">
    <property type="entry name" value="NPHP3_N"/>
    <property type="match status" value="1"/>
</dbReference>
<dbReference type="Pfam" id="PF00400">
    <property type="entry name" value="WD40"/>
    <property type="match status" value="7"/>
</dbReference>
<dbReference type="InterPro" id="IPR019775">
    <property type="entry name" value="WD40_repeat_CS"/>
</dbReference>
<dbReference type="InterPro" id="IPR056884">
    <property type="entry name" value="NPHP3-like_N"/>
</dbReference>
<feature type="repeat" description="WD" evidence="3">
    <location>
        <begin position="846"/>
        <end position="887"/>
    </location>
</feature>
<dbReference type="InterPro" id="IPR027417">
    <property type="entry name" value="P-loop_NTPase"/>
</dbReference>
<dbReference type="InterPro" id="IPR020472">
    <property type="entry name" value="WD40_PAC1"/>
</dbReference>
<dbReference type="Gene3D" id="3.40.50.300">
    <property type="entry name" value="P-loop containing nucleotide triphosphate hydrolases"/>
    <property type="match status" value="1"/>
</dbReference>
<dbReference type="InterPro" id="IPR015943">
    <property type="entry name" value="WD40/YVTN_repeat-like_dom_sf"/>
</dbReference>
<dbReference type="EMBL" id="NBII01000006">
    <property type="protein sequence ID" value="PAV18275.1"/>
    <property type="molecule type" value="Genomic_DNA"/>
</dbReference>
<dbReference type="Pfam" id="PF00168">
    <property type="entry name" value="C2"/>
    <property type="match status" value="1"/>
</dbReference>
<feature type="repeat" description="WD" evidence="3">
    <location>
        <begin position="717"/>
        <end position="758"/>
    </location>
</feature>
<dbReference type="PROSITE" id="PS50294">
    <property type="entry name" value="WD_REPEATS_REGION"/>
    <property type="match status" value="6"/>
</dbReference>
<proteinExistence type="predicted"/>
<protein>
    <submittedName>
        <fullName evidence="6">WD40 domain containing protein</fullName>
    </submittedName>
</protein>
<feature type="repeat" description="WD" evidence="3">
    <location>
        <begin position="760"/>
        <end position="801"/>
    </location>
</feature>
<dbReference type="SMART" id="SM00320">
    <property type="entry name" value="WD40"/>
    <property type="match status" value="7"/>
</dbReference>
<sequence length="1099" mass="122069">MEYGKEKTRTKTVADTLSPEFPDKQIVARPSNSHEEMKLKITVIHHAVTQIDVIIGQIEIGLKEIRKMTVDGEARLSIIGKGKGKTLVGTITVHCEPIDYKLLVSKTLIDTGRNARSCLIEEKEDLMSPAAEQSNISASLGSLITKLDIFVELVDKISENEFGLRVTAIKAIKKQLKADVEVVDLVNNMDATVDCILEIRKIRDKFSGLEIVVIQTLRQITECSHFIREYVGHGFFERMTLVQSYTKINTFRDTFIRLKEKLDMGIATNTALVVARMSEEIDILYLESRLNPDQFDASPLRKCDPGSYDNVLSHLTKHLMSTSKDNIIWLCGPPGCGKSTISFTLAEYFNNSSRLGAYLHFHNGSSSPSSVIATIAFKLASFDSNLGKIITDHVKRRHGELSVETRFKEYLLEPLTEGARAVNGPVVVILDGLDECGGAGALMRLFSSGFFAKLPRNFRFLITTRWRREIASSFLVFPNSFHQILLNTTREDISLVQDVFTHLETMYMASHETNGPSKLFFEYFTVHIYIGYQAKGCSRLVQSYESMSPQLLATNIMLKSIILEYSLSKALNADIPDLDLLLEKNVSPALQHACLSWSHTLGNAEFSGRDLVVLAEFVYEKLLIWIEVMSLLGSYDAIGPSLQQTISYVKGHDKKLAVFLGDAYDLVIKYKEGISHCAYEVYRSMLHLEKGCSNVADHYHDRAVSHIRIERCGRWLIEGHTGPILSVGFSLDGTRVISGSVDKTVRIWNAETGKVAASPFEGHTSSVGSFGFSPDGARVVLGLSDNTVCILDANNGKLIIGPLKGHTNWVRSVAFSPDGARVASGSSDNTTRIWDAETGRLVTGPLKKHKNWVSSVAFSPDGTRVVSGSLDNTLCIWDTESGKLVSSPFRKHRKYISSVAFSPDGTRVASGSNDQTVRIWDVARGKCIADPIRGHTDSVSSIAFSPDGKRIVSGSFDCTVRVWDVETGMLVAGPFKGHTGWVSSVAFSPDGSRVISGSDDRTVRIWEVMENPIVHREHLTLSNINTKSKLSVQCRQPLSVRPNEISWKLGSDGWIKDEKDDILMWVPIGLRQMICRPGENPTQPYNELGDLLKLRIYNE</sequence>
<evidence type="ECO:0000259" key="4">
    <source>
        <dbReference type="Pfam" id="PF00168"/>
    </source>
</evidence>
<dbReference type="InParanoid" id="A0A286UFL8"/>
<evidence type="ECO:0000256" key="1">
    <source>
        <dbReference type="ARBA" id="ARBA00022574"/>
    </source>
</evidence>
<dbReference type="InterPro" id="IPR036322">
    <property type="entry name" value="WD40_repeat_dom_sf"/>
</dbReference>
<dbReference type="PROSITE" id="PS00678">
    <property type="entry name" value="WD_REPEATS_1"/>
    <property type="match status" value="6"/>
</dbReference>
<accession>A0A286UFL8</accession>
<dbReference type="STRING" id="2282107.A0A286UFL8"/>
<evidence type="ECO:0000259" key="5">
    <source>
        <dbReference type="Pfam" id="PF24883"/>
    </source>
</evidence>
<comment type="caution">
    <text evidence="6">The sequence shown here is derived from an EMBL/GenBank/DDBJ whole genome shotgun (WGS) entry which is preliminary data.</text>
</comment>
<dbReference type="SUPFAM" id="SSF50978">
    <property type="entry name" value="WD40 repeat-like"/>
    <property type="match status" value="1"/>
</dbReference>
<gene>
    <name evidence="6" type="ORF">PNOK_0676100</name>
</gene>
<evidence type="ECO:0000256" key="2">
    <source>
        <dbReference type="ARBA" id="ARBA00022737"/>
    </source>
</evidence>
<dbReference type="Proteomes" id="UP000217199">
    <property type="component" value="Unassembled WGS sequence"/>
</dbReference>
<keyword evidence="2" id="KW-0677">Repeat</keyword>
<reference evidence="6 7" key="1">
    <citation type="journal article" date="2017" name="Mol. Ecol.">
        <title>Comparative and population genomic landscape of Phellinus noxius: A hypervariable fungus causing root rot in trees.</title>
        <authorList>
            <person name="Chung C.L."/>
            <person name="Lee T.J."/>
            <person name="Akiba M."/>
            <person name="Lee H.H."/>
            <person name="Kuo T.H."/>
            <person name="Liu D."/>
            <person name="Ke H.M."/>
            <person name="Yokoi T."/>
            <person name="Roa M.B."/>
            <person name="Lu M.J."/>
            <person name="Chang Y.Y."/>
            <person name="Ann P.J."/>
            <person name="Tsai J.N."/>
            <person name="Chen C.Y."/>
            <person name="Tzean S.S."/>
            <person name="Ota Y."/>
            <person name="Hattori T."/>
            <person name="Sahashi N."/>
            <person name="Liou R.F."/>
            <person name="Kikuchi T."/>
            <person name="Tsai I.J."/>
        </authorList>
    </citation>
    <scope>NUCLEOTIDE SEQUENCE [LARGE SCALE GENOMIC DNA]</scope>
    <source>
        <strain evidence="6 7">FFPRI411160</strain>
    </source>
</reference>